<name>A0A0F9UKG7_9ZZZZ</name>
<comment type="caution">
    <text evidence="1">The sequence shown here is derived from an EMBL/GenBank/DDBJ whole genome shotgun (WGS) entry which is preliminary data.</text>
</comment>
<gene>
    <name evidence="1" type="ORF">LCGC14_0519270</name>
</gene>
<dbReference type="AlphaFoldDB" id="A0A0F9UKG7"/>
<reference evidence="1" key="1">
    <citation type="journal article" date="2015" name="Nature">
        <title>Complex archaea that bridge the gap between prokaryotes and eukaryotes.</title>
        <authorList>
            <person name="Spang A."/>
            <person name="Saw J.H."/>
            <person name="Jorgensen S.L."/>
            <person name="Zaremba-Niedzwiedzka K."/>
            <person name="Martijn J."/>
            <person name="Lind A.E."/>
            <person name="van Eijk R."/>
            <person name="Schleper C."/>
            <person name="Guy L."/>
            <person name="Ettema T.J."/>
        </authorList>
    </citation>
    <scope>NUCLEOTIDE SEQUENCE</scope>
</reference>
<proteinExistence type="predicted"/>
<evidence type="ECO:0000313" key="1">
    <source>
        <dbReference type="EMBL" id="KKN61711.1"/>
    </source>
</evidence>
<protein>
    <submittedName>
        <fullName evidence="1">Uncharacterized protein</fullName>
    </submittedName>
</protein>
<dbReference type="Pfam" id="PF12691">
    <property type="entry name" value="Phage_tail_terminator_6"/>
    <property type="match status" value="1"/>
</dbReference>
<organism evidence="1">
    <name type="scientific">marine sediment metagenome</name>
    <dbReference type="NCBI Taxonomy" id="412755"/>
    <lineage>
        <taxon>unclassified sequences</taxon>
        <taxon>metagenomes</taxon>
        <taxon>ecological metagenomes</taxon>
    </lineage>
</organism>
<sequence length="134" mass="14511">MSSASVELAEYLEDEGVGTVGTDIFVDKQPLGAVNSLLIVTYPGAPPEHRMDGTSDVRFTFPNVQVRVRNTDDATAVAKANAAARALGKVANQTIEGTYYRSVNLIQQPGLIERDENDRMIQGFSAQAERQAIL</sequence>
<dbReference type="InterPro" id="IPR024411">
    <property type="entry name" value="Tail_terminator_phage"/>
</dbReference>
<accession>A0A0F9UKG7</accession>
<dbReference type="EMBL" id="LAZR01000649">
    <property type="protein sequence ID" value="KKN61711.1"/>
    <property type="molecule type" value="Genomic_DNA"/>
</dbReference>